<dbReference type="PATRIC" id="fig|1423715.3.peg.43"/>
<dbReference type="EMBL" id="AZDV01000006">
    <property type="protein sequence ID" value="KRK95626.1"/>
    <property type="molecule type" value="Genomic_DNA"/>
</dbReference>
<dbReference type="AlphaFoldDB" id="A0A0R1LTE7"/>
<evidence type="ECO:0000313" key="3">
    <source>
        <dbReference type="Proteomes" id="UP000051955"/>
    </source>
</evidence>
<reference evidence="2 3" key="1">
    <citation type="journal article" date="2015" name="Genome Announc.">
        <title>Expanding the biotechnology potential of lactobacilli through comparative genomics of 213 strains and associated genera.</title>
        <authorList>
            <person name="Sun Z."/>
            <person name="Harris H.M."/>
            <person name="McCann A."/>
            <person name="Guo C."/>
            <person name="Argimon S."/>
            <person name="Zhang W."/>
            <person name="Yang X."/>
            <person name="Jeffery I.B."/>
            <person name="Cooney J.C."/>
            <person name="Kagawa T.F."/>
            <person name="Liu W."/>
            <person name="Song Y."/>
            <person name="Salvetti E."/>
            <person name="Wrobel A."/>
            <person name="Rasinkangas P."/>
            <person name="Parkhill J."/>
            <person name="Rea M.C."/>
            <person name="O'Sullivan O."/>
            <person name="Ritari J."/>
            <person name="Douillard F.P."/>
            <person name="Paul Ross R."/>
            <person name="Yang R."/>
            <person name="Briner A.E."/>
            <person name="Felis G.E."/>
            <person name="de Vos W.M."/>
            <person name="Barrangou R."/>
            <person name="Klaenhammer T.R."/>
            <person name="Caufield P.W."/>
            <person name="Cui Y."/>
            <person name="Zhang H."/>
            <person name="O'Toole P.W."/>
        </authorList>
    </citation>
    <scope>NUCLEOTIDE SEQUENCE [LARGE SCALE GENOMIC DNA]</scope>
    <source>
        <strain evidence="2 3">DSM 19394</strain>
    </source>
</reference>
<feature type="compositionally biased region" description="Low complexity" evidence="1">
    <location>
        <begin position="22"/>
        <end position="37"/>
    </location>
</feature>
<evidence type="ECO:0000313" key="2">
    <source>
        <dbReference type="EMBL" id="KRK95626.1"/>
    </source>
</evidence>
<organism evidence="2 3">
    <name type="scientific">Levilactobacillus acidifarinae DSM 19394 = JCM 15949</name>
    <dbReference type="NCBI Taxonomy" id="1423715"/>
    <lineage>
        <taxon>Bacteria</taxon>
        <taxon>Bacillati</taxon>
        <taxon>Bacillota</taxon>
        <taxon>Bacilli</taxon>
        <taxon>Lactobacillales</taxon>
        <taxon>Lactobacillaceae</taxon>
        <taxon>Levilactobacillus</taxon>
    </lineage>
</organism>
<proteinExistence type="predicted"/>
<feature type="region of interest" description="Disordered" evidence="1">
    <location>
        <begin position="18"/>
        <end position="37"/>
    </location>
</feature>
<keyword evidence="3" id="KW-1185">Reference proteome</keyword>
<name>A0A0R1LTE7_9LACO</name>
<comment type="caution">
    <text evidence="2">The sequence shown here is derived from an EMBL/GenBank/DDBJ whole genome shotgun (WGS) entry which is preliminary data.</text>
</comment>
<accession>A0A0R1LTE7</accession>
<protein>
    <submittedName>
        <fullName evidence="2">Uncharacterized protein</fullName>
    </submittedName>
</protein>
<sequence length="159" mass="17856">MSGLAVVTLFGGGVAGCHRQPRSTATTANSTANSSRPAVSPLTVHALRQQPKLLYSSVIYYAVKHTGVQRWQEVSDFKLGWQVETEQVHGTKRYSVWPDAHIQEAQKKLEPNWFTLKGQRVTYESFVVHSDGDTRWLIPRCLRWFSRLTGITPPSACDT</sequence>
<evidence type="ECO:0000256" key="1">
    <source>
        <dbReference type="SAM" id="MobiDB-lite"/>
    </source>
</evidence>
<gene>
    <name evidence="2" type="ORF">FD25_GL000041</name>
</gene>
<dbReference type="Proteomes" id="UP000051955">
    <property type="component" value="Unassembled WGS sequence"/>
</dbReference>